<feature type="signal peptide" evidence="2">
    <location>
        <begin position="1"/>
        <end position="24"/>
    </location>
</feature>
<organism evidence="3 4">
    <name type="scientific">Lupinus angustifolius</name>
    <name type="common">Narrow-leaved blue lupine</name>
    <dbReference type="NCBI Taxonomy" id="3871"/>
    <lineage>
        <taxon>Eukaryota</taxon>
        <taxon>Viridiplantae</taxon>
        <taxon>Streptophyta</taxon>
        <taxon>Embryophyta</taxon>
        <taxon>Tracheophyta</taxon>
        <taxon>Spermatophyta</taxon>
        <taxon>Magnoliopsida</taxon>
        <taxon>eudicotyledons</taxon>
        <taxon>Gunneridae</taxon>
        <taxon>Pentapetalae</taxon>
        <taxon>rosids</taxon>
        <taxon>fabids</taxon>
        <taxon>Fabales</taxon>
        <taxon>Fabaceae</taxon>
        <taxon>Papilionoideae</taxon>
        <taxon>50 kb inversion clade</taxon>
        <taxon>genistoids sensu lato</taxon>
        <taxon>core genistoids</taxon>
        <taxon>Genisteae</taxon>
        <taxon>Lupinus</taxon>
    </lineage>
</organism>
<accession>A0A4P1RDU2</accession>
<dbReference type="AlphaFoldDB" id="A0A4P1RDU2"/>
<evidence type="ECO:0008006" key="5">
    <source>
        <dbReference type="Google" id="ProtNLM"/>
    </source>
</evidence>
<name>A0A4P1RDU2_LUPAN</name>
<dbReference type="EMBL" id="CM007367">
    <property type="protein sequence ID" value="OIW08655.1"/>
    <property type="molecule type" value="Genomic_DNA"/>
</dbReference>
<keyword evidence="1" id="KW-1133">Transmembrane helix</keyword>
<dbReference type="InterPro" id="IPR044702">
    <property type="entry name" value="AGP23/40"/>
</dbReference>
<evidence type="ECO:0000313" key="4">
    <source>
        <dbReference type="Proteomes" id="UP000188354"/>
    </source>
</evidence>
<proteinExistence type="predicted"/>
<dbReference type="PANTHER" id="PTHR34672">
    <property type="entry name" value="POLLEN-SPECIFIC ARABINOGALACTA PROTEIN BAN102"/>
    <property type="match status" value="1"/>
</dbReference>
<sequence>MEMMRISCAIFVVVASMSVALSTALEAPEAAPGPSSGSSTTIPVFGSLVGASLLSFCAFYLH</sequence>
<evidence type="ECO:0000256" key="2">
    <source>
        <dbReference type="SAM" id="SignalP"/>
    </source>
</evidence>
<keyword evidence="1" id="KW-0472">Membrane</keyword>
<evidence type="ECO:0000256" key="1">
    <source>
        <dbReference type="SAM" id="Phobius"/>
    </source>
</evidence>
<keyword evidence="1" id="KW-0812">Transmembrane</keyword>
<evidence type="ECO:0000313" key="3">
    <source>
        <dbReference type="EMBL" id="OIW08655.1"/>
    </source>
</evidence>
<dbReference type="Proteomes" id="UP000188354">
    <property type="component" value="Chromosome LG07"/>
</dbReference>
<keyword evidence="2" id="KW-0732">Signal</keyword>
<feature type="chain" id="PRO_5020031325" description="Arabinogalactan peptide 23-like" evidence="2">
    <location>
        <begin position="25"/>
        <end position="62"/>
    </location>
</feature>
<gene>
    <name evidence="3" type="ORF">TanjilG_03331</name>
</gene>
<protein>
    <recommendedName>
        <fullName evidence="5">Arabinogalactan peptide 23-like</fullName>
    </recommendedName>
</protein>
<dbReference type="Gramene" id="OIW08655">
    <property type="protein sequence ID" value="OIW08655"/>
    <property type="gene ID" value="TanjilG_03331"/>
</dbReference>
<keyword evidence="4" id="KW-1185">Reference proteome</keyword>
<feature type="transmembrane region" description="Helical" evidence="1">
    <location>
        <begin position="40"/>
        <end position="61"/>
    </location>
</feature>
<reference evidence="3 4" key="1">
    <citation type="journal article" date="2017" name="Plant Biotechnol. J.">
        <title>A comprehensive draft genome sequence for lupin (Lupinus angustifolius), an emerging health food: insights into plant-microbe interactions and legume evolution.</title>
        <authorList>
            <person name="Hane J.K."/>
            <person name="Ming Y."/>
            <person name="Kamphuis L.G."/>
            <person name="Nelson M.N."/>
            <person name="Garg G."/>
            <person name="Atkins C.A."/>
            <person name="Bayer P.E."/>
            <person name="Bravo A."/>
            <person name="Bringans S."/>
            <person name="Cannon S."/>
            <person name="Edwards D."/>
            <person name="Foley R."/>
            <person name="Gao L.L."/>
            <person name="Harrison M.J."/>
            <person name="Huang W."/>
            <person name="Hurgobin B."/>
            <person name="Li S."/>
            <person name="Liu C.W."/>
            <person name="McGrath A."/>
            <person name="Morahan G."/>
            <person name="Murray J."/>
            <person name="Weller J."/>
            <person name="Jian J."/>
            <person name="Singh K.B."/>
        </authorList>
    </citation>
    <scope>NUCLEOTIDE SEQUENCE [LARGE SCALE GENOMIC DNA]</scope>
    <source>
        <strain evidence="4">cv. Tanjil</strain>
        <tissue evidence="3">Whole plant</tissue>
    </source>
</reference>
<dbReference type="PANTHER" id="PTHR34672:SF2">
    <property type="entry name" value="ARABINOGALACTAN PROTEIN 23"/>
    <property type="match status" value="1"/>
</dbReference>